<dbReference type="GO" id="GO:0071978">
    <property type="term" value="P:bacterial-type flagellum-dependent swarming motility"/>
    <property type="evidence" value="ECO:0007669"/>
    <property type="project" value="TreeGrafter"/>
</dbReference>
<keyword evidence="5 10" id="KW-0145">Chemotaxis</keyword>
<dbReference type="GO" id="GO:0005886">
    <property type="term" value="C:plasma membrane"/>
    <property type="evidence" value="ECO:0007669"/>
    <property type="project" value="UniProtKB-SubCell"/>
</dbReference>
<dbReference type="eggNOG" id="COG1580">
    <property type="taxonomic scope" value="Bacteria"/>
</dbReference>
<dbReference type="PANTHER" id="PTHR35091">
    <property type="entry name" value="FLAGELLAR PROTEIN FLIL"/>
    <property type="match status" value="1"/>
</dbReference>
<dbReference type="InterPro" id="IPR005503">
    <property type="entry name" value="FliL"/>
</dbReference>
<evidence type="ECO:0000256" key="11">
    <source>
        <dbReference type="SAM" id="SignalP"/>
    </source>
</evidence>
<evidence type="ECO:0000313" key="12">
    <source>
        <dbReference type="EMBL" id="ACA60252.1"/>
    </source>
</evidence>
<evidence type="ECO:0000313" key="13">
    <source>
        <dbReference type="Proteomes" id="UP000008544"/>
    </source>
</evidence>
<dbReference type="Pfam" id="PF03748">
    <property type="entry name" value="FliL"/>
    <property type="match status" value="1"/>
</dbReference>
<sequence>MAEDQGPNAVQNAATPKKKKKRGKLLLVVLVLLAAAGAAAAFTLSNPGGEKSDRKAEKPAVTKTMSFGSLVVNLADPPGSRYFRVALTLEYVDSGTLETELKEKEHRIRDGLVFLLRQKSSFDLKGPEVPETIREEILREINRHLEKGEIEEVYFTEFLIQ</sequence>
<evidence type="ECO:0000256" key="5">
    <source>
        <dbReference type="ARBA" id="ARBA00022500"/>
    </source>
</evidence>
<dbReference type="STRING" id="477974.Daud_1756"/>
<dbReference type="GO" id="GO:0009425">
    <property type="term" value="C:bacterial-type flagellum basal body"/>
    <property type="evidence" value="ECO:0007669"/>
    <property type="project" value="InterPro"/>
</dbReference>
<dbReference type="HOGENOM" id="CLU_099018_2_0_9"/>
<comment type="similarity">
    <text evidence="3 10">Belongs to the FliL family.</text>
</comment>
<proteinExistence type="inferred from homology"/>
<keyword evidence="13" id="KW-1185">Reference proteome</keyword>
<dbReference type="PANTHER" id="PTHR35091:SF2">
    <property type="entry name" value="FLAGELLAR PROTEIN FLIL"/>
    <property type="match status" value="1"/>
</dbReference>
<reference evidence="12 13" key="2">
    <citation type="journal article" date="2008" name="Science">
        <title>Environmental genomics reveals a single-species ecosystem deep within Earth.</title>
        <authorList>
            <person name="Chivian D."/>
            <person name="Brodie E.L."/>
            <person name="Alm E.J."/>
            <person name="Culley D.E."/>
            <person name="Dehal P.S."/>
            <person name="Desantis T.Z."/>
            <person name="Gihring T.M."/>
            <person name="Lapidus A."/>
            <person name="Lin L.H."/>
            <person name="Lowry S.R."/>
            <person name="Moser D.P."/>
            <person name="Richardson P.M."/>
            <person name="Southam G."/>
            <person name="Wanger G."/>
            <person name="Pratt L.M."/>
            <person name="Andersen G.L."/>
            <person name="Hazen T.C."/>
            <person name="Brockman F.J."/>
            <person name="Arkin A.P."/>
            <person name="Onstott T.C."/>
        </authorList>
    </citation>
    <scope>NUCLEOTIDE SEQUENCE [LARGE SCALE GENOMIC DNA]</scope>
    <source>
        <strain evidence="12 13">MP104C</strain>
    </source>
</reference>
<evidence type="ECO:0000256" key="2">
    <source>
        <dbReference type="ARBA" id="ARBA00004162"/>
    </source>
</evidence>
<evidence type="ECO:0000256" key="8">
    <source>
        <dbReference type="ARBA" id="ARBA00022989"/>
    </source>
</evidence>
<organism evidence="12 13">
    <name type="scientific">Desulforudis audaxviator (strain MP104C)</name>
    <dbReference type="NCBI Taxonomy" id="477974"/>
    <lineage>
        <taxon>Bacteria</taxon>
        <taxon>Bacillati</taxon>
        <taxon>Bacillota</taxon>
        <taxon>Clostridia</taxon>
        <taxon>Thermoanaerobacterales</taxon>
        <taxon>Candidatus Desulforudaceae</taxon>
        <taxon>Candidatus Desulforudis</taxon>
    </lineage>
</organism>
<keyword evidence="11" id="KW-0732">Signal</keyword>
<evidence type="ECO:0000256" key="1">
    <source>
        <dbReference type="ARBA" id="ARBA00002254"/>
    </source>
</evidence>
<evidence type="ECO:0000256" key="3">
    <source>
        <dbReference type="ARBA" id="ARBA00008281"/>
    </source>
</evidence>
<keyword evidence="9 10" id="KW-0472">Membrane</keyword>
<dbReference type="KEGG" id="dau:Daud_1756"/>
<name>B1I5E2_DESAP</name>
<dbReference type="Proteomes" id="UP000008544">
    <property type="component" value="Chromosome"/>
</dbReference>
<evidence type="ECO:0000256" key="7">
    <source>
        <dbReference type="ARBA" id="ARBA00022779"/>
    </source>
</evidence>
<dbReference type="RefSeq" id="WP_012302831.1">
    <property type="nucleotide sequence ID" value="NC_010424.1"/>
</dbReference>
<keyword evidence="12" id="KW-0969">Cilium</keyword>
<keyword evidence="12" id="KW-0966">Cell projection</keyword>
<keyword evidence="4 10" id="KW-1003">Cell membrane</keyword>
<dbReference type="GO" id="GO:0006935">
    <property type="term" value="P:chemotaxis"/>
    <property type="evidence" value="ECO:0007669"/>
    <property type="project" value="UniProtKB-KW"/>
</dbReference>
<dbReference type="EMBL" id="CP000860">
    <property type="protein sequence ID" value="ACA60252.1"/>
    <property type="molecule type" value="Genomic_DNA"/>
</dbReference>
<evidence type="ECO:0000256" key="10">
    <source>
        <dbReference type="RuleBase" id="RU364125"/>
    </source>
</evidence>
<comment type="subcellular location">
    <subcellularLocation>
        <location evidence="2">Cell membrane</location>
        <topology evidence="2">Single-pass membrane protein</topology>
    </subcellularLocation>
</comment>
<feature type="signal peptide" evidence="11">
    <location>
        <begin position="1"/>
        <end position="40"/>
    </location>
</feature>
<keyword evidence="8" id="KW-1133">Transmembrane helix</keyword>
<accession>B1I5E2</accession>
<dbReference type="AlphaFoldDB" id="B1I5E2"/>
<keyword evidence="12" id="KW-0282">Flagellum</keyword>
<evidence type="ECO:0000256" key="4">
    <source>
        <dbReference type="ARBA" id="ARBA00022475"/>
    </source>
</evidence>
<feature type="chain" id="PRO_5038760952" description="Flagellar protein FliL" evidence="11">
    <location>
        <begin position="41"/>
        <end position="161"/>
    </location>
</feature>
<protein>
    <recommendedName>
        <fullName evidence="10">Flagellar protein FliL</fullName>
    </recommendedName>
</protein>
<comment type="function">
    <text evidence="1 10">Controls the rotational direction of flagella during chemotaxis.</text>
</comment>
<evidence type="ECO:0000256" key="9">
    <source>
        <dbReference type="ARBA" id="ARBA00023136"/>
    </source>
</evidence>
<reference evidence="13" key="1">
    <citation type="submission" date="2007-10" db="EMBL/GenBank/DDBJ databases">
        <title>Complete sequence of chromosome of Desulforudis audaxviator MP104C.</title>
        <authorList>
            <person name="Copeland A."/>
            <person name="Lucas S."/>
            <person name="Lapidus A."/>
            <person name="Barry K."/>
            <person name="Glavina del Rio T."/>
            <person name="Dalin E."/>
            <person name="Tice H."/>
            <person name="Bruce D."/>
            <person name="Pitluck S."/>
            <person name="Lowry S.R."/>
            <person name="Larimer F."/>
            <person name="Land M.L."/>
            <person name="Hauser L."/>
            <person name="Kyrpides N."/>
            <person name="Ivanova N.N."/>
            <person name="Richardson P."/>
        </authorList>
    </citation>
    <scope>NUCLEOTIDE SEQUENCE [LARGE SCALE GENOMIC DNA]</scope>
    <source>
        <strain evidence="13">MP104C</strain>
    </source>
</reference>
<evidence type="ECO:0000256" key="6">
    <source>
        <dbReference type="ARBA" id="ARBA00022692"/>
    </source>
</evidence>
<gene>
    <name evidence="12" type="ordered locus">Daud_1756</name>
</gene>
<keyword evidence="7 10" id="KW-0283">Flagellar rotation</keyword>
<dbReference type="OrthoDB" id="1808628at2"/>
<keyword evidence="6" id="KW-0812">Transmembrane</keyword>